<organism evidence="2 3">
    <name type="scientific">Oceanitalea stevensii</name>
    <dbReference type="NCBI Taxonomy" id="2763072"/>
    <lineage>
        <taxon>Bacteria</taxon>
        <taxon>Bacillati</taxon>
        <taxon>Actinomycetota</taxon>
        <taxon>Actinomycetes</taxon>
        <taxon>Micrococcales</taxon>
        <taxon>Bogoriellaceae</taxon>
        <taxon>Georgenia</taxon>
    </lineage>
</organism>
<accession>A0ABR8YZF9</accession>
<gene>
    <name evidence="2" type="ORF">H9624_03725</name>
</gene>
<keyword evidence="1" id="KW-0732">Signal</keyword>
<keyword evidence="3" id="KW-1185">Reference proteome</keyword>
<evidence type="ECO:0000256" key="1">
    <source>
        <dbReference type="SAM" id="SignalP"/>
    </source>
</evidence>
<feature type="chain" id="PRO_5045282577" description="Lipoprotein" evidence="1">
    <location>
        <begin position="23"/>
        <end position="199"/>
    </location>
</feature>
<reference evidence="2 3" key="1">
    <citation type="submission" date="2020-08" db="EMBL/GenBank/DDBJ databases">
        <title>A Genomic Blueprint of the Chicken Gut Microbiome.</title>
        <authorList>
            <person name="Gilroy R."/>
            <person name="Ravi A."/>
            <person name="Getino M."/>
            <person name="Pursley I."/>
            <person name="Horton D.L."/>
            <person name="Alikhan N.-F."/>
            <person name="Baker D."/>
            <person name="Gharbi K."/>
            <person name="Hall N."/>
            <person name="Watson M."/>
            <person name="Adriaenssens E.M."/>
            <person name="Foster-Nyarko E."/>
            <person name="Jarju S."/>
            <person name="Secka A."/>
            <person name="Antonio M."/>
            <person name="Oren A."/>
            <person name="Chaudhuri R."/>
            <person name="La Ragione R.M."/>
            <person name="Hildebrand F."/>
            <person name="Pallen M.J."/>
        </authorList>
    </citation>
    <scope>NUCLEOTIDE SEQUENCE [LARGE SCALE GENOMIC DNA]</scope>
    <source>
        <strain evidence="2 3">Sa1BUA1</strain>
    </source>
</reference>
<evidence type="ECO:0008006" key="4">
    <source>
        <dbReference type="Google" id="ProtNLM"/>
    </source>
</evidence>
<comment type="caution">
    <text evidence="2">The sequence shown here is derived from an EMBL/GenBank/DDBJ whole genome shotgun (WGS) entry which is preliminary data.</text>
</comment>
<dbReference type="RefSeq" id="WP_251838544.1">
    <property type="nucleotide sequence ID" value="NZ_JACSPO010000001.1"/>
</dbReference>
<evidence type="ECO:0000313" key="3">
    <source>
        <dbReference type="Proteomes" id="UP000661894"/>
    </source>
</evidence>
<dbReference type="Proteomes" id="UP000661894">
    <property type="component" value="Unassembled WGS sequence"/>
</dbReference>
<sequence>MSAVRRASVVLLLAVLVGGCDSAPSPTPSPSTSPAAADVDAARLAAVEAAVPVDGLEVREGGERSCAPDAQCLPGTVRTTLHGSEELPERSWEATAGWLREAVEPWAADGWQIVYSVCAPTRAGTALVRELDADGGPFVALARLDTRDGARTVEVTVPLAEESADPWGTTRTMLPDAACWHGAAPDDLVEQSTPPRTSP</sequence>
<name>A0ABR8YZF9_9MICO</name>
<dbReference type="PROSITE" id="PS51257">
    <property type="entry name" value="PROKAR_LIPOPROTEIN"/>
    <property type="match status" value="1"/>
</dbReference>
<proteinExistence type="predicted"/>
<protein>
    <recommendedName>
        <fullName evidence="4">Lipoprotein</fullName>
    </recommendedName>
</protein>
<feature type="signal peptide" evidence="1">
    <location>
        <begin position="1"/>
        <end position="22"/>
    </location>
</feature>
<dbReference type="EMBL" id="JACSPO010000001">
    <property type="protein sequence ID" value="MBD8061431.1"/>
    <property type="molecule type" value="Genomic_DNA"/>
</dbReference>
<evidence type="ECO:0000313" key="2">
    <source>
        <dbReference type="EMBL" id="MBD8061431.1"/>
    </source>
</evidence>